<dbReference type="Proteomes" id="UP001056120">
    <property type="component" value="Linkage Group LG10"/>
</dbReference>
<name>A0ACB9I6W9_9ASTR</name>
<dbReference type="EMBL" id="CM042027">
    <property type="protein sequence ID" value="KAI3803537.1"/>
    <property type="molecule type" value="Genomic_DNA"/>
</dbReference>
<evidence type="ECO:0000313" key="1">
    <source>
        <dbReference type="EMBL" id="KAI3803537.1"/>
    </source>
</evidence>
<organism evidence="1 2">
    <name type="scientific">Smallanthus sonchifolius</name>
    <dbReference type="NCBI Taxonomy" id="185202"/>
    <lineage>
        <taxon>Eukaryota</taxon>
        <taxon>Viridiplantae</taxon>
        <taxon>Streptophyta</taxon>
        <taxon>Embryophyta</taxon>
        <taxon>Tracheophyta</taxon>
        <taxon>Spermatophyta</taxon>
        <taxon>Magnoliopsida</taxon>
        <taxon>eudicotyledons</taxon>
        <taxon>Gunneridae</taxon>
        <taxon>Pentapetalae</taxon>
        <taxon>asterids</taxon>
        <taxon>campanulids</taxon>
        <taxon>Asterales</taxon>
        <taxon>Asteraceae</taxon>
        <taxon>Asteroideae</taxon>
        <taxon>Heliantheae alliance</taxon>
        <taxon>Millerieae</taxon>
        <taxon>Smallanthus</taxon>
    </lineage>
</organism>
<sequence>MESQNQFSVLSTSTSLGNSSNTSDDSGGNLRGLVEAVGEVISTAFLIWVALGCFLGLVRPESYNWVQPKWTMMGITFTMLGMGMTLTCDDLKGALAMPKELLAGFCLQYSIMPLSGFFISKILNLPSYYAAGLILVGCCPGDCKGKCCPIGINDCCKHCVSCGYDSIPHCQISGPICRSRCTWTTCVHTAGCAASCVGGCIYEPIL</sequence>
<reference evidence="2" key="1">
    <citation type="journal article" date="2022" name="Mol. Ecol. Resour.">
        <title>The genomes of chicory, endive, great burdock and yacon provide insights into Asteraceae palaeo-polyploidization history and plant inulin production.</title>
        <authorList>
            <person name="Fan W."/>
            <person name="Wang S."/>
            <person name="Wang H."/>
            <person name="Wang A."/>
            <person name="Jiang F."/>
            <person name="Liu H."/>
            <person name="Zhao H."/>
            <person name="Xu D."/>
            <person name="Zhang Y."/>
        </authorList>
    </citation>
    <scope>NUCLEOTIDE SEQUENCE [LARGE SCALE GENOMIC DNA]</scope>
    <source>
        <strain evidence="2">cv. Yunnan</strain>
    </source>
</reference>
<accession>A0ACB9I6W9</accession>
<reference evidence="1 2" key="2">
    <citation type="journal article" date="2022" name="Mol. Ecol. Resour.">
        <title>The genomes of chicory, endive, great burdock and yacon provide insights into Asteraceae paleo-polyploidization history and plant inulin production.</title>
        <authorList>
            <person name="Fan W."/>
            <person name="Wang S."/>
            <person name="Wang H."/>
            <person name="Wang A."/>
            <person name="Jiang F."/>
            <person name="Liu H."/>
            <person name="Zhao H."/>
            <person name="Xu D."/>
            <person name="Zhang Y."/>
        </authorList>
    </citation>
    <scope>NUCLEOTIDE SEQUENCE [LARGE SCALE GENOMIC DNA]</scope>
    <source>
        <strain evidence="2">cv. Yunnan</strain>
        <tissue evidence="1">Leaves</tissue>
    </source>
</reference>
<keyword evidence="2" id="KW-1185">Reference proteome</keyword>
<evidence type="ECO:0000313" key="2">
    <source>
        <dbReference type="Proteomes" id="UP001056120"/>
    </source>
</evidence>
<protein>
    <submittedName>
        <fullName evidence="1">Uncharacterized protein</fullName>
    </submittedName>
</protein>
<gene>
    <name evidence="1" type="ORF">L1987_31693</name>
</gene>
<comment type="caution">
    <text evidence="1">The sequence shown here is derived from an EMBL/GenBank/DDBJ whole genome shotgun (WGS) entry which is preliminary data.</text>
</comment>
<proteinExistence type="predicted"/>